<dbReference type="SMART" id="SM00631">
    <property type="entry name" value="Zn_pept"/>
    <property type="match status" value="1"/>
</dbReference>
<accession>A0A9K3PV00</accession>
<evidence type="ECO:0000256" key="2">
    <source>
        <dbReference type="ARBA" id="ARBA00005988"/>
    </source>
</evidence>
<dbReference type="GO" id="GO:0004181">
    <property type="term" value="F:metallocarboxypeptidase activity"/>
    <property type="evidence" value="ECO:0007669"/>
    <property type="project" value="InterPro"/>
</dbReference>
<feature type="transmembrane region" description="Helical" evidence="3">
    <location>
        <begin position="694"/>
        <end position="718"/>
    </location>
</feature>
<dbReference type="GO" id="GO:0005615">
    <property type="term" value="C:extracellular space"/>
    <property type="evidence" value="ECO:0007669"/>
    <property type="project" value="TreeGrafter"/>
</dbReference>
<evidence type="ECO:0000313" key="6">
    <source>
        <dbReference type="EMBL" id="KAG7360702.1"/>
    </source>
</evidence>
<keyword evidence="6" id="KW-0378">Hydrolase</keyword>
<dbReference type="GO" id="GO:0006508">
    <property type="term" value="P:proteolysis"/>
    <property type="evidence" value="ECO:0007669"/>
    <property type="project" value="InterPro"/>
</dbReference>
<keyword evidence="3" id="KW-0812">Transmembrane</keyword>
<proteinExistence type="inferred from homology"/>
<dbReference type="OrthoDB" id="10249045at2759"/>
<reference evidence="6" key="1">
    <citation type="journal article" date="2021" name="Sci. Rep.">
        <title>Diploid genomic architecture of Nitzschia inconspicua, an elite biomass production diatom.</title>
        <authorList>
            <person name="Oliver A."/>
            <person name="Podell S."/>
            <person name="Pinowska A."/>
            <person name="Traller J.C."/>
            <person name="Smith S.R."/>
            <person name="McClure R."/>
            <person name="Beliaev A."/>
            <person name="Bohutskyi P."/>
            <person name="Hill E.A."/>
            <person name="Rabines A."/>
            <person name="Zheng H."/>
            <person name="Allen L.Z."/>
            <person name="Kuo A."/>
            <person name="Grigoriev I.V."/>
            <person name="Allen A.E."/>
            <person name="Hazlebeck D."/>
            <person name="Allen E.E."/>
        </authorList>
    </citation>
    <scope>NUCLEOTIDE SEQUENCE</scope>
    <source>
        <strain evidence="6">Hildebrandi</strain>
    </source>
</reference>
<feature type="domain" description="Peptidase M14" evidence="5">
    <location>
        <begin position="82"/>
        <end position="387"/>
    </location>
</feature>
<keyword evidence="3" id="KW-0472">Membrane</keyword>
<evidence type="ECO:0000256" key="1">
    <source>
        <dbReference type="ARBA" id="ARBA00001947"/>
    </source>
</evidence>
<comment type="cofactor">
    <cofactor evidence="1">
        <name>Zn(2+)</name>
        <dbReference type="ChEBI" id="CHEBI:29105"/>
    </cofactor>
</comment>
<dbReference type="EMBL" id="JAGRRH010000013">
    <property type="protein sequence ID" value="KAG7360702.1"/>
    <property type="molecule type" value="Genomic_DNA"/>
</dbReference>
<keyword evidence="4" id="KW-0732">Signal</keyword>
<name>A0A9K3PV00_9STRA</name>
<organism evidence="6 7">
    <name type="scientific">Nitzschia inconspicua</name>
    <dbReference type="NCBI Taxonomy" id="303405"/>
    <lineage>
        <taxon>Eukaryota</taxon>
        <taxon>Sar</taxon>
        <taxon>Stramenopiles</taxon>
        <taxon>Ochrophyta</taxon>
        <taxon>Bacillariophyta</taxon>
        <taxon>Bacillariophyceae</taxon>
        <taxon>Bacillariophycidae</taxon>
        <taxon>Bacillariales</taxon>
        <taxon>Bacillariaceae</taxon>
        <taxon>Nitzschia</taxon>
    </lineage>
</organism>
<dbReference type="Proteomes" id="UP000693970">
    <property type="component" value="Unassembled WGS sequence"/>
</dbReference>
<dbReference type="PANTHER" id="PTHR11705">
    <property type="entry name" value="PROTEASE FAMILY M14 CARBOXYPEPTIDASE A,B"/>
    <property type="match status" value="1"/>
</dbReference>
<dbReference type="GO" id="GO:0008270">
    <property type="term" value="F:zinc ion binding"/>
    <property type="evidence" value="ECO:0007669"/>
    <property type="project" value="InterPro"/>
</dbReference>
<protein>
    <submittedName>
        <fullName evidence="6">Zinc carboxypeptidase</fullName>
    </submittedName>
</protein>
<evidence type="ECO:0000256" key="3">
    <source>
        <dbReference type="SAM" id="Phobius"/>
    </source>
</evidence>
<evidence type="ECO:0000313" key="7">
    <source>
        <dbReference type="Proteomes" id="UP000693970"/>
    </source>
</evidence>
<keyword evidence="6" id="KW-0121">Carboxypeptidase</keyword>
<dbReference type="AlphaFoldDB" id="A0A9K3PV00"/>
<dbReference type="PANTHER" id="PTHR11705:SF138">
    <property type="entry name" value="PEPTIDASE M14 CARBOXYPEPTIDASE A DOMAIN-CONTAINING PROTEIN"/>
    <property type="match status" value="1"/>
</dbReference>
<evidence type="ECO:0000259" key="5">
    <source>
        <dbReference type="SMART" id="SM00631"/>
    </source>
</evidence>
<comment type="caution">
    <text evidence="6">The sequence shown here is derived from an EMBL/GenBank/DDBJ whole genome shotgun (WGS) entry which is preliminary data.</text>
</comment>
<dbReference type="CDD" id="cd00596">
    <property type="entry name" value="Peptidase_M14_like"/>
    <property type="match status" value="1"/>
</dbReference>
<keyword evidence="6" id="KW-0645">Protease</keyword>
<feature type="signal peptide" evidence="4">
    <location>
        <begin position="1"/>
        <end position="28"/>
    </location>
</feature>
<dbReference type="InterPro" id="IPR000834">
    <property type="entry name" value="Peptidase_M14"/>
</dbReference>
<feature type="chain" id="PRO_5039889291" evidence="4">
    <location>
        <begin position="29"/>
        <end position="776"/>
    </location>
</feature>
<keyword evidence="3" id="KW-1133">Transmembrane helix</keyword>
<dbReference type="Pfam" id="PF00246">
    <property type="entry name" value="Peptidase_M14"/>
    <property type="match status" value="1"/>
</dbReference>
<gene>
    <name evidence="6" type="ORF">IV203_035801</name>
</gene>
<comment type="similarity">
    <text evidence="2">Belongs to the peptidase M14 family.</text>
</comment>
<keyword evidence="7" id="KW-1185">Reference proteome</keyword>
<reference evidence="6" key="2">
    <citation type="submission" date="2021-04" db="EMBL/GenBank/DDBJ databases">
        <authorList>
            <person name="Podell S."/>
        </authorList>
    </citation>
    <scope>NUCLEOTIDE SEQUENCE</scope>
    <source>
        <strain evidence="6">Hildebrandi</strain>
    </source>
</reference>
<evidence type="ECO:0000256" key="4">
    <source>
        <dbReference type="SAM" id="SignalP"/>
    </source>
</evidence>
<sequence length="776" mass="87005">MHSPLWSTAPRPALLLFLSAWLTTVTFGRSVHAQKVDTLHVEENVALNRMFEEEPNPRLQQRQRHLQKQTTFPQKDVKEYELWDASEFPKALEEWARKYPDMIHYTTAQEAYNLPAAGSDTDCPFYPKTGCPNYFFTIQDFLAHPVDSDSSANLPEVFWSGCLHGNERVGPTSVMEAAALLLEAAHCEAMPQRNNKGSSLISQLSQAKQCRQSLRNKGIDDVHRKWLARLVATRRIVVAPTANALGYFRNDRTENGIDPNRDFPYDLEDSSLCMQTIAGRTLNEIYQEHMFQLALTFHAGMEVVAYEWGAPSWLNHLAPDDEAQQQIGAGYSRYGGGWSKSKPYKYGTMNDLVYFVRGGMEDWAYAGSWTKDKVTPCTPKQFGGYPELKTTYNNSTLRVFNMLIETSNAKTPKKTELGTSLDVLERSTTGNGHVSRNIRLALLATEMVQPYAAIVAVNQLPLSDDVVPMVKREPTSCLDNKAVMVAKNARIVDVEWTIGGAMTVDKTELLYAKWDDVGDVVDCWTPPTDTDRFEKAQSFQGIVNGTGFFSVRGSHPSPEQSLTGLKPSLGPLFRATIPLDAMKQGDKIIVLASAMVDQSWKAQPKNVAPIIPPQSHIVNARTDPSYHHESNGKHIHGHIDWYSLPLTIIIGDFDDSVGTRDEDLVNTIELHPRYGDRTSTKGGTKPKAANTDQLWFPVSFWIFLAVGLLLLAGTVYCIRTCCTRQYYGKVNRKSSEELEEAGDDFVFEAKPYSDRVDAEYGDEYDDEDGIEIPQIS</sequence>